<dbReference type="Gene3D" id="1.50.10.10">
    <property type="match status" value="1"/>
</dbReference>
<evidence type="ECO:0000256" key="3">
    <source>
        <dbReference type="ARBA" id="ARBA00023295"/>
    </source>
</evidence>
<keyword evidence="3" id="KW-0326">Glycosidase</keyword>
<dbReference type="InterPro" id="IPR012341">
    <property type="entry name" value="6hp_glycosidase-like_sf"/>
</dbReference>
<accession>A0A942TUI0</accession>
<organism evidence="5 6">
    <name type="scientific">Lederbergia citrisecunda</name>
    <dbReference type="NCBI Taxonomy" id="2833583"/>
    <lineage>
        <taxon>Bacteria</taxon>
        <taxon>Bacillati</taxon>
        <taxon>Bacillota</taxon>
        <taxon>Bacilli</taxon>
        <taxon>Bacillales</taxon>
        <taxon>Bacillaceae</taxon>
        <taxon>Lederbergia</taxon>
    </lineage>
</organism>
<keyword evidence="2" id="KW-0378">Hydrolase</keyword>
<dbReference type="GO" id="GO:0004553">
    <property type="term" value="F:hydrolase activity, hydrolyzing O-glycosyl compounds"/>
    <property type="evidence" value="ECO:0007669"/>
    <property type="project" value="InterPro"/>
</dbReference>
<dbReference type="SUPFAM" id="SSF48208">
    <property type="entry name" value="Six-hairpin glycosidases"/>
    <property type="match status" value="1"/>
</dbReference>
<dbReference type="Pfam" id="PF01270">
    <property type="entry name" value="Glyco_hydro_8"/>
    <property type="match status" value="1"/>
</dbReference>
<gene>
    <name evidence="5" type="ORF">KHA93_22715</name>
</gene>
<protein>
    <submittedName>
        <fullName evidence="5">Beta-glucanase</fullName>
    </submittedName>
</protein>
<evidence type="ECO:0000256" key="2">
    <source>
        <dbReference type="ARBA" id="ARBA00022801"/>
    </source>
</evidence>
<dbReference type="AlphaFoldDB" id="A0A942TUI0"/>
<reference evidence="5 6" key="1">
    <citation type="submission" date="2021-05" db="EMBL/GenBank/DDBJ databases">
        <title>Novel Bacillus species.</title>
        <authorList>
            <person name="Liu G."/>
        </authorList>
    </citation>
    <scope>NUCLEOTIDE SEQUENCE [LARGE SCALE GENOMIC DNA]</scope>
    <source>
        <strain evidence="5 6">FJAT-49732</strain>
    </source>
</reference>
<evidence type="ECO:0000256" key="1">
    <source>
        <dbReference type="ARBA" id="ARBA00009209"/>
    </source>
</evidence>
<proteinExistence type="inferred from homology"/>
<comment type="similarity">
    <text evidence="1">Belongs to the glycosyl hydrolase 8 (cellulase D) family.</text>
</comment>
<dbReference type="Proteomes" id="UP000682713">
    <property type="component" value="Unassembled WGS sequence"/>
</dbReference>
<evidence type="ECO:0000259" key="4">
    <source>
        <dbReference type="Pfam" id="PF22888"/>
    </source>
</evidence>
<comment type="caution">
    <text evidence="5">The sequence shown here is derived from an EMBL/GenBank/DDBJ whole genome shotgun (WGS) entry which is preliminary data.</text>
</comment>
<dbReference type="PRINTS" id="PR00735">
    <property type="entry name" value="GLHYDRLASE8"/>
</dbReference>
<evidence type="ECO:0000313" key="5">
    <source>
        <dbReference type="EMBL" id="MBS4202419.1"/>
    </source>
</evidence>
<dbReference type="InterPro" id="IPR002037">
    <property type="entry name" value="Glyco_hydro_8"/>
</dbReference>
<sequence>MRGMKMKVGKRIKRKIHYALSFLLILLLVVSSSTNITFAKDTNKEDSEISKDTPKRPFPQHVTYTEGTIKPNHITQEEMDATVARLYDEWKERYLKQNPYDKDQYYVFYNHNGESTTDPREAITVSEAHGYGMLITALMAGHDPDAKKYYDGLYRYFRAHPSEINPQLMAWQQAIINDEIVDVNGVDSALDGDMDIAYSLLLADKQWGNDGEINYYKQGKLVIDAIMESEVHQKDYYLKLADWASDNSNTYGIATRPSDFMLQHLQAFNMVSGDERWNKVIDKTYSIINDVFAEYSPNTGLLPDFLLKDLDTGKFKPAHAWFLESSRDGDYYWNSSRVPWRITTDYLVTGDDRAKAQLSKLNSWIRQTTGNNPANIKRGYKLDGTQLTNSAGDAAFSAPFTVSAMMDEANQKWLNDLWDFNVNKETAKGAYFANNIRMLSMIIVSGNWWSPTAVSLDHMNHLLENYIANGDVNGSLTNQLTNTLKQAEHQYVKGHQKQAIKSMEDFIKHINNKGLQNQITSDAKRVLINNAEALIQLWTD</sequence>
<dbReference type="Pfam" id="PF22888">
    <property type="entry name" value="FIMAH"/>
    <property type="match status" value="1"/>
</dbReference>
<dbReference type="InterPro" id="IPR054470">
    <property type="entry name" value="FIMAH_dom"/>
</dbReference>
<dbReference type="EMBL" id="JAGYPJ010000002">
    <property type="protein sequence ID" value="MBS4202419.1"/>
    <property type="molecule type" value="Genomic_DNA"/>
</dbReference>
<name>A0A942TUI0_9BACI</name>
<feature type="domain" description="FIMAH" evidence="4">
    <location>
        <begin position="456"/>
        <end position="536"/>
    </location>
</feature>
<evidence type="ECO:0000313" key="6">
    <source>
        <dbReference type="Proteomes" id="UP000682713"/>
    </source>
</evidence>
<keyword evidence="6" id="KW-1185">Reference proteome</keyword>
<dbReference type="GO" id="GO:0005975">
    <property type="term" value="P:carbohydrate metabolic process"/>
    <property type="evidence" value="ECO:0007669"/>
    <property type="project" value="InterPro"/>
</dbReference>
<dbReference type="InterPro" id="IPR008928">
    <property type="entry name" value="6-hairpin_glycosidase_sf"/>
</dbReference>